<keyword evidence="1" id="KW-0812">Transmembrane</keyword>
<dbReference type="InterPro" id="IPR019422">
    <property type="entry name" value="7TM_GPCR_serpentine_rcpt_Srh"/>
</dbReference>
<keyword evidence="3" id="KW-1185">Reference proteome</keyword>
<dbReference type="Proteomes" id="UP000230233">
    <property type="component" value="Chromosome X"/>
</dbReference>
<comment type="caution">
    <text evidence="2">The sequence shown here is derived from an EMBL/GenBank/DDBJ whole genome shotgun (WGS) entry which is preliminary data.</text>
</comment>
<protein>
    <submittedName>
        <fullName evidence="2">Uncharacterized protein</fullName>
    </submittedName>
</protein>
<dbReference type="AlphaFoldDB" id="A0A2G5SZE4"/>
<dbReference type="OrthoDB" id="5859007at2759"/>
<keyword evidence="1" id="KW-0472">Membrane</keyword>
<feature type="transmembrane region" description="Helical" evidence="1">
    <location>
        <begin position="52"/>
        <end position="74"/>
    </location>
</feature>
<evidence type="ECO:0000313" key="2">
    <source>
        <dbReference type="EMBL" id="PIC20221.1"/>
    </source>
</evidence>
<dbReference type="Pfam" id="PF10318">
    <property type="entry name" value="7TM_GPCR_Srh"/>
    <property type="match status" value="1"/>
</dbReference>
<gene>
    <name evidence="2" type="primary">Cni-F18E9.8</name>
    <name evidence="2" type="synonym">Cnig_chr_X.g25493</name>
    <name evidence="2" type="ORF">B9Z55_025493</name>
</gene>
<name>A0A2G5SZE4_9PELO</name>
<proteinExistence type="predicted"/>
<accession>A0A2G5SZE4</accession>
<dbReference type="EMBL" id="PDUG01000006">
    <property type="protein sequence ID" value="PIC20221.1"/>
    <property type="molecule type" value="Genomic_DNA"/>
</dbReference>
<evidence type="ECO:0000313" key="3">
    <source>
        <dbReference type="Proteomes" id="UP000230233"/>
    </source>
</evidence>
<sequence>MASNRSVHARNVHKKLIYLLCAQMMFPMGAYAIGGSTIVISLSMQLVWMQQAFNFAILIFSNYGFAASMCLIVCNEPYLRHTKKLFSCEFIPASCSGKAEFCLKRKISYQNQSMSFFSRCEEQKEEFCYCPCHRQECCFDIVRKCFYNKSIQIQFILNIIPCQEVRNL</sequence>
<evidence type="ECO:0000256" key="1">
    <source>
        <dbReference type="SAM" id="Phobius"/>
    </source>
</evidence>
<reference evidence="3" key="1">
    <citation type="submission" date="2017-10" db="EMBL/GenBank/DDBJ databases">
        <title>Rapid genome shrinkage in a self-fertile nematode reveals novel sperm competition proteins.</title>
        <authorList>
            <person name="Yin D."/>
            <person name="Schwarz E.M."/>
            <person name="Thomas C.G."/>
            <person name="Felde R.L."/>
            <person name="Korf I.F."/>
            <person name="Cutter A.D."/>
            <person name="Schartner C.M."/>
            <person name="Ralston E.J."/>
            <person name="Meyer B.J."/>
            <person name="Haag E.S."/>
        </authorList>
    </citation>
    <scope>NUCLEOTIDE SEQUENCE [LARGE SCALE GENOMIC DNA]</scope>
    <source>
        <strain evidence="3">JU1422</strain>
    </source>
</reference>
<feature type="transmembrane region" description="Helical" evidence="1">
    <location>
        <begin position="16"/>
        <end position="40"/>
    </location>
</feature>
<organism evidence="2 3">
    <name type="scientific">Caenorhabditis nigoni</name>
    <dbReference type="NCBI Taxonomy" id="1611254"/>
    <lineage>
        <taxon>Eukaryota</taxon>
        <taxon>Metazoa</taxon>
        <taxon>Ecdysozoa</taxon>
        <taxon>Nematoda</taxon>
        <taxon>Chromadorea</taxon>
        <taxon>Rhabditida</taxon>
        <taxon>Rhabditina</taxon>
        <taxon>Rhabditomorpha</taxon>
        <taxon>Rhabditoidea</taxon>
        <taxon>Rhabditidae</taxon>
        <taxon>Peloderinae</taxon>
        <taxon>Caenorhabditis</taxon>
    </lineage>
</organism>
<keyword evidence="1" id="KW-1133">Transmembrane helix</keyword>